<dbReference type="InterPro" id="IPR058913">
    <property type="entry name" value="Integrase_dom_put"/>
</dbReference>
<evidence type="ECO:0000313" key="3">
    <source>
        <dbReference type="Proteomes" id="UP000261560"/>
    </source>
</evidence>
<dbReference type="GO" id="GO:0003676">
    <property type="term" value="F:nucleic acid binding"/>
    <property type="evidence" value="ECO:0007669"/>
    <property type="project" value="InterPro"/>
</dbReference>
<dbReference type="InterPro" id="IPR012337">
    <property type="entry name" value="RNaseH-like_sf"/>
</dbReference>
<proteinExistence type="predicted"/>
<dbReference type="PANTHER" id="PTHR46791:SF5">
    <property type="entry name" value="CLR5 DOMAIN-CONTAINING PROTEIN-RELATED"/>
    <property type="match status" value="1"/>
</dbReference>
<dbReference type="PaxDb" id="30732-ENSOMEP00000024905"/>
<evidence type="ECO:0000313" key="2">
    <source>
        <dbReference type="Ensembl" id="ENSOMEP00000024905.1"/>
    </source>
</evidence>
<dbReference type="GeneTree" id="ENSGT00940000165266"/>
<dbReference type="Proteomes" id="UP000261560">
    <property type="component" value="Unplaced"/>
</dbReference>
<organism evidence="2 3">
    <name type="scientific">Oryzias melastigma</name>
    <name type="common">Marine medaka</name>
    <dbReference type="NCBI Taxonomy" id="30732"/>
    <lineage>
        <taxon>Eukaryota</taxon>
        <taxon>Metazoa</taxon>
        <taxon>Chordata</taxon>
        <taxon>Craniata</taxon>
        <taxon>Vertebrata</taxon>
        <taxon>Euteleostomi</taxon>
        <taxon>Actinopterygii</taxon>
        <taxon>Neopterygii</taxon>
        <taxon>Teleostei</taxon>
        <taxon>Neoteleostei</taxon>
        <taxon>Acanthomorphata</taxon>
        <taxon>Ovalentaria</taxon>
        <taxon>Atherinomorphae</taxon>
        <taxon>Beloniformes</taxon>
        <taxon>Adrianichthyidae</taxon>
        <taxon>Oryziinae</taxon>
        <taxon>Oryzias</taxon>
    </lineage>
</organism>
<dbReference type="Pfam" id="PF24764">
    <property type="entry name" value="rva_4"/>
    <property type="match status" value="1"/>
</dbReference>
<name>A0A3B3D677_ORYME</name>
<dbReference type="AlphaFoldDB" id="A0A3B3D677"/>
<dbReference type="Ensembl" id="ENSOMET00000008496.1">
    <property type="protein sequence ID" value="ENSOMEP00000024905.1"/>
    <property type="gene ID" value="ENSOMEG00000005826.1"/>
</dbReference>
<dbReference type="Gene3D" id="3.30.420.10">
    <property type="entry name" value="Ribonuclease H-like superfamily/Ribonuclease H"/>
    <property type="match status" value="1"/>
</dbReference>
<protein>
    <recommendedName>
        <fullName evidence="1">Integrase core domain-containing protein</fullName>
    </recommendedName>
</protein>
<dbReference type="STRING" id="30732.ENSOMEP00000024905"/>
<accession>A0A3B3D677</accession>
<sequence length="317" mass="35688">RPSYVVTREQLSFLRSCGFTASQISGILGVSTKTVKRRLRLFNMTRSFSAISDADLDEVVQDIVAGNDLIGPEAVRASLRADGVRVQRQRVRASMLRLNPGAAALRWRIVIHGAIDGYSRLLVFLRASTNNRSSTVLENFVHAVASYGVPSRVRTDRGGENSSVWMMMNIFRGFQRGSAIQGRSVHNQRLESEGVVDCDNEIHMWALHYIYLPRINRDLRDFAEQWNNHGIRTERHMSPLQIFVRGCLEQQNRPSTEELGLLLDCPERVTVPEVQFTLGDQVAEQVTAQFDPLSGPRGDHGLKLICDLISFLTSDHD</sequence>
<dbReference type="OMA" id="RLFNMTR"/>
<reference evidence="2" key="1">
    <citation type="submission" date="2025-08" db="UniProtKB">
        <authorList>
            <consortium name="Ensembl"/>
        </authorList>
    </citation>
    <scope>IDENTIFICATION</scope>
</reference>
<dbReference type="InterPro" id="IPR036397">
    <property type="entry name" value="RNaseH_sf"/>
</dbReference>
<dbReference type="PANTHER" id="PTHR46791">
    <property type="entry name" value="EXPRESSED PROTEIN"/>
    <property type="match status" value="1"/>
</dbReference>
<dbReference type="SUPFAM" id="SSF53098">
    <property type="entry name" value="Ribonuclease H-like"/>
    <property type="match status" value="1"/>
</dbReference>
<reference evidence="2" key="2">
    <citation type="submission" date="2025-09" db="UniProtKB">
        <authorList>
            <consortium name="Ensembl"/>
        </authorList>
    </citation>
    <scope>IDENTIFICATION</scope>
</reference>
<evidence type="ECO:0000259" key="1">
    <source>
        <dbReference type="Pfam" id="PF24764"/>
    </source>
</evidence>
<feature type="domain" description="Integrase core" evidence="1">
    <location>
        <begin position="105"/>
        <end position="191"/>
    </location>
</feature>
<keyword evidence="3" id="KW-1185">Reference proteome</keyword>